<dbReference type="HOGENOM" id="CLU_2138159_0_0_1"/>
<gene>
    <name evidence="1" type="primary">AlNc14C231G9290</name>
    <name evidence="2" type="synonym">AlNc14C873G12594</name>
    <name evidence="1" type="ORF">ALNC14_104140</name>
    <name evidence="2" type="ORF">ALNC14_140970</name>
</gene>
<dbReference type="PANTHER" id="PTHR31973">
    <property type="entry name" value="POLYPROTEIN, PUTATIVE-RELATED"/>
    <property type="match status" value="1"/>
</dbReference>
<reference evidence="1" key="1">
    <citation type="journal article" date="2011" name="PLoS Biol.">
        <title>Gene gain and loss during evolution of obligate parasitism in the white rust pathogen of Arabidopsis thaliana.</title>
        <authorList>
            <person name="Kemen E."/>
            <person name="Gardiner A."/>
            <person name="Schultz-Larsen T."/>
            <person name="Kemen A.C."/>
            <person name="Balmuth A.L."/>
            <person name="Robert-Seilaniantz A."/>
            <person name="Bailey K."/>
            <person name="Holub E."/>
            <person name="Studholme D.J."/>
            <person name="Maclean D."/>
            <person name="Jones J.D."/>
        </authorList>
    </citation>
    <scope>NUCLEOTIDE SEQUENCE</scope>
</reference>
<dbReference type="EMBL" id="FR824276">
    <property type="protein sequence ID" value="CCA24270.1"/>
    <property type="molecule type" value="Genomic_DNA"/>
</dbReference>
<protein>
    <submittedName>
        <fullName evidence="1">Uncharacterized protein AlNc14C231G9290</fullName>
    </submittedName>
    <submittedName>
        <fullName evidence="2">Uncharacterized protein AlNc14C873G12594</fullName>
    </submittedName>
</protein>
<name>F0WSF0_9STRA</name>
<organism evidence="1">
    <name type="scientific">Albugo laibachii Nc14</name>
    <dbReference type="NCBI Taxonomy" id="890382"/>
    <lineage>
        <taxon>Eukaryota</taxon>
        <taxon>Sar</taxon>
        <taxon>Stramenopiles</taxon>
        <taxon>Oomycota</taxon>
        <taxon>Peronosporomycetes</taxon>
        <taxon>Albuginales</taxon>
        <taxon>Albuginaceae</taxon>
        <taxon>Albugo</taxon>
    </lineage>
</organism>
<reference evidence="1" key="2">
    <citation type="submission" date="2011-02" db="EMBL/GenBank/DDBJ databases">
        <authorList>
            <person name="MacLean D."/>
        </authorList>
    </citation>
    <scope>NUCLEOTIDE SEQUENCE</scope>
</reference>
<dbReference type="PANTHER" id="PTHR31973:SF187">
    <property type="entry name" value="MUTATOR TRANSPOSASE MUDRA PROTEIN"/>
    <property type="match status" value="1"/>
</dbReference>
<evidence type="ECO:0000313" key="1">
    <source>
        <dbReference type="EMBL" id="CCA24270.1"/>
    </source>
</evidence>
<accession>F0WSF0</accession>
<dbReference type="AlphaFoldDB" id="F0WSF0"/>
<sequence length="113" mass="13105">MELHIVAIAVVSIKNQDNWFFFLEFLLAHLIRPPAFIVSDRNQGLIPAVKAIQSIPHHLYCFRHMAENFNKKFKSKQLKAMAWNVARALTEDVFNKELSRLRNVNASAGKWLM</sequence>
<proteinExistence type="predicted"/>
<dbReference type="EMBL" id="FR824764">
    <property type="protein sequence ID" value="CCA27953.1"/>
    <property type="molecule type" value="Genomic_DNA"/>
</dbReference>
<evidence type="ECO:0000313" key="2">
    <source>
        <dbReference type="EMBL" id="CCA27953.1"/>
    </source>
</evidence>